<name>A0A9X3NGG8_9ACTN</name>
<proteinExistence type="predicted"/>
<keyword evidence="2" id="KW-1133">Transmembrane helix</keyword>
<keyword evidence="2" id="KW-0812">Transmembrane</keyword>
<gene>
    <name evidence="3" type="ORF">OJ997_35685</name>
</gene>
<reference evidence="3" key="1">
    <citation type="submission" date="2022-10" db="EMBL/GenBank/DDBJ databases">
        <title>The WGS of Solirubrobacter phytolaccae KCTC 29190.</title>
        <authorList>
            <person name="Jiang Z."/>
        </authorList>
    </citation>
    <scope>NUCLEOTIDE SEQUENCE</scope>
    <source>
        <strain evidence="3">KCTC 29190</strain>
    </source>
</reference>
<keyword evidence="2" id="KW-0472">Membrane</keyword>
<evidence type="ECO:0000313" key="3">
    <source>
        <dbReference type="EMBL" id="MDA0185701.1"/>
    </source>
</evidence>
<evidence type="ECO:0000256" key="2">
    <source>
        <dbReference type="SAM" id="Phobius"/>
    </source>
</evidence>
<protein>
    <submittedName>
        <fullName evidence="3">Uncharacterized protein</fullName>
    </submittedName>
</protein>
<evidence type="ECO:0000256" key="1">
    <source>
        <dbReference type="SAM" id="MobiDB-lite"/>
    </source>
</evidence>
<dbReference type="AlphaFoldDB" id="A0A9X3NGG8"/>
<organism evidence="3 4">
    <name type="scientific">Solirubrobacter phytolaccae</name>
    <dbReference type="NCBI Taxonomy" id="1404360"/>
    <lineage>
        <taxon>Bacteria</taxon>
        <taxon>Bacillati</taxon>
        <taxon>Actinomycetota</taxon>
        <taxon>Thermoleophilia</taxon>
        <taxon>Solirubrobacterales</taxon>
        <taxon>Solirubrobacteraceae</taxon>
        <taxon>Solirubrobacter</taxon>
    </lineage>
</organism>
<feature type="region of interest" description="Disordered" evidence="1">
    <location>
        <begin position="36"/>
        <end position="112"/>
    </location>
</feature>
<keyword evidence="4" id="KW-1185">Reference proteome</keyword>
<comment type="caution">
    <text evidence="3">The sequence shown here is derived from an EMBL/GenBank/DDBJ whole genome shotgun (WGS) entry which is preliminary data.</text>
</comment>
<feature type="compositionally biased region" description="Basic and acidic residues" evidence="1">
    <location>
        <begin position="74"/>
        <end position="90"/>
    </location>
</feature>
<sequence>MSPDAELLVIFGVLHLVALVLGGALFLLFLRSDNASSWSPDDEDDSGGGGNDRVSDKPKTSPNGGIPLPFAIQSDKRLRGAHDKLADPGRRQVRTRKTLEPAGPSRRRITNR</sequence>
<evidence type="ECO:0000313" key="4">
    <source>
        <dbReference type="Proteomes" id="UP001147653"/>
    </source>
</evidence>
<dbReference type="RefSeq" id="WP_270030219.1">
    <property type="nucleotide sequence ID" value="NZ_JAPDDP010000134.1"/>
</dbReference>
<accession>A0A9X3NGG8</accession>
<dbReference type="EMBL" id="JAPDDP010000134">
    <property type="protein sequence ID" value="MDA0185701.1"/>
    <property type="molecule type" value="Genomic_DNA"/>
</dbReference>
<dbReference type="Proteomes" id="UP001147653">
    <property type="component" value="Unassembled WGS sequence"/>
</dbReference>
<feature type="transmembrane region" description="Helical" evidence="2">
    <location>
        <begin position="6"/>
        <end position="30"/>
    </location>
</feature>